<dbReference type="UniPathway" id="UPA00665"/>
<feature type="active site" evidence="9">
    <location>
        <position position="121"/>
    </location>
</feature>
<evidence type="ECO:0000256" key="4">
    <source>
        <dbReference type="ARBA" id="ARBA00022692"/>
    </source>
</evidence>
<feature type="transmembrane region" description="Helical" evidence="9">
    <location>
        <begin position="68"/>
        <end position="88"/>
    </location>
</feature>
<evidence type="ECO:0000256" key="10">
    <source>
        <dbReference type="RuleBase" id="RU000594"/>
    </source>
</evidence>
<comment type="similarity">
    <text evidence="1 9 11">Belongs to the peptidase A8 family.</text>
</comment>
<dbReference type="OrthoDB" id="9810259at2"/>
<evidence type="ECO:0000256" key="11">
    <source>
        <dbReference type="RuleBase" id="RU004181"/>
    </source>
</evidence>
<dbReference type="NCBIfam" id="TIGR00077">
    <property type="entry name" value="lspA"/>
    <property type="match status" value="1"/>
</dbReference>
<keyword evidence="13" id="KW-1185">Reference proteome</keyword>
<evidence type="ECO:0000256" key="1">
    <source>
        <dbReference type="ARBA" id="ARBA00006139"/>
    </source>
</evidence>
<evidence type="ECO:0000256" key="6">
    <source>
        <dbReference type="ARBA" id="ARBA00022801"/>
    </source>
</evidence>
<dbReference type="Proteomes" id="UP000199415">
    <property type="component" value="Unassembled WGS sequence"/>
</dbReference>
<accession>A0A1G7V8B5</accession>
<comment type="caution">
    <text evidence="9">Lacks conserved residue(s) required for the propagation of feature annotation.</text>
</comment>
<gene>
    <name evidence="9" type="primary">lspA</name>
    <name evidence="12" type="ORF">SAMN05216241_1235</name>
</gene>
<protein>
    <recommendedName>
        <fullName evidence="9">Lipoprotein signal peptidase</fullName>
        <ecNumber evidence="9">3.4.23.36</ecNumber>
    </recommendedName>
    <alternativeName>
        <fullName evidence="9">Prolipoprotein signal peptidase</fullName>
    </alternativeName>
    <alternativeName>
        <fullName evidence="9">Signal peptidase II</fullName>
        <shortName evidence="9">SPase II</shortName>
    </alternativeName>
</protein>
<keyword evidence="8 9" id="KW-0472">Membrane</keyword>
<reference evidence="12 13" key="1">
    <citation type="submission" date="2016-10" db="EMBL/GenBank/DDBJ databases">
        <authorList>
            <person name="de Groot N.N."/>
        </authorList>
    </citation>
    <scope>NUCLEOTIDE SEQUENCE [LARGE SCALE GENOMIC DNA]</scope>
    <source>
        <strain evidence="12 13">DSM 25584</strain>
    </source>
</reference>
<keyword evidence="2 9" id="KW-1003">Cell membrane</keyword>
<sequence>MARPGSATYGLLLAALVLALDQATKVLIHQVVMVPPRIIEVTGFLNLVLVWNPGISFGLLGEGSAVQVWLLAAFGTIVAGGLIAWLVVGVPGRLASVAVGLIAGGALGNVIDRLRFGAVMDFVDVHAYGWHWPAFNVADAGITVGVIGLLLDSLLRERAARQT</sequence>
<evidence type="ECO:0000313" key="13">
    <source>
        <dbReference type="Proteomes" id="UP000199415"/>
    </source>
</evidence>
<dbReference type="GO" id="GO:0006508">
    <property type="term" value="P:proteolysis"/>
    <property type="evidence" value="ECO:0007669"/>
    <property type="project" value="UniProtKB-KW"/>
</dbReference>
<evidence type="ECO:0000256" key="8">
    <source>
        <dbReference type="ARBA" id="ARBA00023136"/>
    </source>
</evidence>
<evidence type="ECO:0000256" key="9">
    <source>
        <dbReference type="HAMAP-Rule" id="MF_00161"/>
    </source>
</evidence>
<dbReference type="AlphaFoldDB" id="A0A1G7V8B5"/>
<dbReference type="EMBL" id="FNCE01000023">
    <property type="protein sequence ID" value="SDG55808.1"/>
    <property type="molecule type" value="Genomic_DNA"/>
</dbReference>
<keyword evidence="5 9" id="KW-0064">Aspartyl protease</keyword>
<organism evidence="12 13">
    <name type="scientific">Limimonas halophila</name>
    <dbReference type="NCBI Taxonomy" id="1082479"/>
    <lineage>
        <taxon>Bacteria</taxon>
        <taxon>Pseudomonadati</taxon>
        <taxon>Pseudomonadota</taxon>
        <taxon>Alphaproteobacteria</taxon>
        <taxon>Rhodospirillales</taxon>
        <taxon>Rhodovibrionaceae</taxon>
        <taxon>Limimonas</taxon>
    </lineage>
</organism>
<keyword evidence="6 9" id="KW-0378">Hydrolase</keyword>
<comment type="subcellular location">
    <subcellularLocation>
        <location evidence="9">Cell membrane</location>
        <topology evidence="9">Multi-pass membrane protein</topology>
    </subcellularLocation>
</comment>
<dbReference type="PRINTS" id="PR00781">
    <property type="entry name" value="LIPOSIGPTASE"/>
</dbReference>
<dbReference type="HAMAP" id="MF_00161">
    <property type="entry name" value="LspA"/>
    <property type="match status" value="1"/>
</dbReference>
<dbReference type="RefSeq" id="WP_090022599.1">
    <property type="nucleotide sequence ID" value="NZ_FNCE01000023.1"/>
</dbReference>
<dbReference type="STRING" id="1082479.SAMN05216241_1235"/>
<keyword evidence="4 9" id="KW-0812">Transmembrane</keyword>
<name>A0A1G7V8B5_9PROT</name>
<dbReference type="PROSITE" id="PS00855">
    <property type="entry name" value="SPASE_II"/>
    <property type="match status" value="1"/>
</dbReference>
<dbReference type="PANTHER" id="PTHR33695">
    <property type="entry name" value="LIPOPROTEIN SIGNAL PEPTIDASE"/>
    <property type="match status" value="1"/>
</dbReference>
<evidence type="ECO:0000256" key="5">
    <source>
        <dbReference type="ARBA" id="ARBA00022750"/>
    </source>
</evidence>
<keyword evidence="3 9" id="KW-0645">Protease</keyword>
<dbReference type="EC" id="3.4.23.36" evidence="9"/>
<dbReference type="PANTHER" id="PTHR33695:SF1">
    <property type="entry name" value="LIPOPROTEIN SIGNAL PEPTIDASE"/>
    <property type="match status" value="1"/>
</dbReference>
<proteinExistence type="inferred from homology"/>
<feature type="active site" evidence="9">
    <location>
        <position position="139"/>
    </location>
</feature>
<feature type="transmembrane region" description="Helical" evidence="9">
    <location>
        <begin position="38"/>
        <end position="61"/>
    </location>
</feature>
<evidence type="ECO:0000313" key="12">
    <source>
        <dbReference type="EMBL" id="SDG55808.1"/>
    </source>
</evidence>
<evidence type="ECO:0000256" key="7">
    <source>
        <dbReference type="ARBA" id="ARBA00022989"/>
    </source>
</evidence>
<comment type="catalytic activity">
    <reaction evidence="9 10">
        <text>Release of signal peptides from bacterial membrane prolipoproteins. Hydrolyzes -Xaa-Yaa-Zaa-|-(S,diacylglyceryl)Cys-, in which Xaa is hydrophobic (preferably Leu), and Yaa (Ala or Ser) and Zaa (Gly or Ala) have small, neutral side chains.</text>
        <dbReference type="EC" id="3.4.23.36"/>
    </reaction>
</comment>
<dbReference type="GO" id="GO:0005886">
    <property type="term" value="C:plasma membrane"/>
    <property type="evidence" value="ECO:0007669"/>
    <property type="project" value="UniProtKB-SubCell"/>
</dbReference>
<dbReference type="InterPro" id="IPR001872">
    <property type="entry name" value="Peptidase_A8"/>
</dbReference>
<dbReference type="GO" id="GO:0004190">
    <property type="term" value="F:aspartic-type endopeptidase activity"/>
    <property type="evidence" value="ECO:0007669"/>
    <property type="project" value="UniProtKB-UniRule"/>
</dbReference>
<evidence type="ECO:0000256" key="3">
    <source>
        <dbReference type="ARBA" id="ARBA00022670"/>
    </source>
</evidence>
<keyword evidence="7 9" id="KW-1133">Transmembrane helix</keyword>
<comment type="pathway">
    <text evidence="9">Protein modification; lipoprotein biosynthesis (signal peptide cleavage).</text>
</comment>
<dbReference type="Pfam" id="PF01252">
    <property type="entry name" value="Peptidase_A8"/>
    <property type="match status" value="1"/>
</dbReference>
<comment type="function">
    <text evidence="9 10">This protein specifically catalyzes the removal of signal peptides from prolipoproteins.</text>
</comment>
<evidence type="ECO:0000256" key="2">
    <source>
        <dbReference type="ARBA" id="ARBA00022475"/>
    </source>
</evidence>